<organism evidence="2 3">
    <name type="scientific">Hyaloscypha variabilis (strain UAMH 11265 / GT02V1 / F)</name>
    <name type="common">Meliniomyces variabilis</name>
    <dbReference type="NCBI Taxonomy" id="1149755"/>
    <lineage>
        <taxon>Eukaryota</taxon>
        <taxon>Fungi</taxon>
        <taxon>Dikarya</taxon>
        <taxon>Ascomycota</taxon>
        <taxon>Pezizomycotina</taxon>
        <taxon>Leotiomycetes</taxon>
        <taxon>Helotiales</taxon>
        <taxon>Hyaloscyphaceae</taxon>
        <taxon>Hyaloscypha</taxon>
        <taxon>Hyaloscypha variabilis</taxon>
    </lineage>
</organism>
<dbReference type="Proteomes" id="UP000235786">
    <property type="component" value="Unassembled WGS sequence"/>
</dbReference>
<dbReference type="Pfam" id="PF06985">
    <property type="entry name" value="HET"/>
    <property type="match status" value="1"/>
</dbReference>
<dbReference type="STRING" id="1149755.A0A2J6S7R6"/>
<protein>
    <submittedName>
        <fullName evidence="2">HET-domain-containing protein</fullName>
    </submittedName>
</protein>
<proteinExistence type="predicted"/>
<dbReference type="InterPro" id="IPR010730">
    <property type="entry name" value="HET"/>
</dbReference>
<evidence type="ECO:0000259" key="1">
    <source>
        <dbReference type="Pfam" id="PF06985"/>
    </source>
</evidence>
<reference evidence="2 3" key="1">
    <citation type="submission" date="2016-04" db="EMBL/GenBank/DDBJ databases">
        <title>A degradative enzymes factory behind the ericoid mycorrhizal symbiosis.</title>
        <authorList>
            <consortium name="DOE Joint Genome Institute"/>
            <person name="Martino E."/>
            <person name="Morin E."/>
            <person name="Grelet G."/>
            <person name="Kuo A."/>
            <person name="Kohler A."/>
            <person name="Daghino S."/>
            <person name="Barry K."/>
            <person name="Choi C."/>
            <person name="Cichocki N."/>
            <person name="Clum A."/>
            <person name="Copeland A."/>
            <person name="Hainaut M."/>
            <person name="Haridas S."/>
            <person name="Labutti K."/>
            <person name="Lindquist E."/>
            <person name="Lipzen A."/>
            <person name="Khouja H.-R."/>
            <person name="Murat C."/>
            <person name="Ohm R."/>
            <person name="Olson A."/>
            <person name="Spatafora J."/>
            <person name="Veneault-Fourrey C."/>
            <person name="Henrissat B."/>
            <person name="Grigoriev I."/>
            <person name="Martin F."/>
            <person name="Perotto S."/>
        </authorList>
    </citation>
    <scope>NUCLEOTIDE SEQUENCE [LARGE SCALE GENOMIC DNA]</scope>
    <source>
        <strain evidence="2 3">F</strain>
    </source>
</reference>
<dbReference type="PANTHER" id="PTHR33112">
    <property type="entry name" value="DOMAIN PROTEIN, PUTATIVE-RELATED"/>
    <property type="match status" value="1"/>
</dbReference>
<evidence type="ECO:0000313" key="2">
    <source>
        <dbReference type="EMBL" id="PMD46814.1"/>
    </source>
</evidence>
<feature type="non-terminal residue" evidence="2">
    <location>
        <position position="199"/>
    </location>
</feature>
<dbReference type="PANTHER" id="PTHR33112:SF12">
    <property type="entry name" value="HETEROKARYON INCOMPATIBILITY DOMAIN-CONTAINING PROTEIN"/>
    <property type="match status" value="1"/>
</dbReference>
<dbReference type="AlphaFoldDB" id="A0A2J6S7R6"/>
<accession>A0A2J6S7R6</accession>
<keyword evidence="3" id="KW-1185">Reference proteome</keyword>
<dbReference type="EMBL" id="KZ613939">
    <property type="protein sequence ID" value="PMD46814.1"/>
    <property type="molecule type" value="Genomic_DNA"/>
</dbReference>
<evidence type="ECO:0000313" key="3">
    <source>
        <dbReference type="Proteomes" id="UP000235786"/>
    </source>
</evidence>
<gene>
    <name evidence="2" type="ORF">L207DRAFT_451386</name>
</gene>
<dbReference type="OrthoDB" id="2958217at2759"/>
<name>A0A2J6S7R6_HYAVF</name>
<feature type="domain" description="Heterokaryon incompatibility" evidence="1">
    <location>
        <begin position="43"/>
        <end position="180"/>
    </location>
</feature>
<sequence length="199" mass="22414">METSLGFGISSLLNVFGGYRKTALRLIDVENNCVVETYTPHRYFALSYRWGEDVEQVKLESGTLSQKSGRRKVLLPKTIRDAITLTSRLEGGYLWTDVLCIIQDSEEDKKIQIGRMCNIYANAVLTIVAGEGENANAGLSRVCNHTTDRPLLHDTLDTAQRGWGSLLDGPWASRAWTYQETILSKRLLLVLQDRIDLFC</sequence>